<evidence type="ECO:0000259" key="10">
    <source>
        <dbReference type="Pfam" id="PF24590"/>
    </source>
</evidence>
<feature type="domain" description="DUF7615" evidence="10">
    <location>
        <begin position="370"/>
        <end position="474"/>
    </location>
</feature>
<dbReference type="PANTHER" id="PTHR33345:SF6">
    <property type="entry name" value="OS03G0747200 PROTEIN"/>
    <property type="match status" value="1"/>
</dbReference>
<dbReference type="EMBL" id="CABITT030000001">
    <property type="protein sequence ID" value="VVA90081.1"/>
    <property type="molecule type" value="Genomic_DNA"/>
</dbReference>
<feature type="region of interest" description="Disordered" evidence="7">
    <location>
        <begin position="1"/>
        <end position="20"/>
    </location>
</feature>
<dbReference type="GO" id="GO:0008270">
    <property type="term" value="F:zinc ion binding"/>
    <property type="evidence" value="ECO:0007669"/>
    <property type="project" value="UniProtKB-KW"/>
</dbReference>
<evidence type="ECO:0000256" key="1">
    <source>
        <dbReference type="ARBA" id="ARBA00004123"/>
    </source>
</evidence>
<evidence type="ECO:0000256" key="3">
    <source>
        <dbReference type="ARBA" id="ARBA00022771"/>
    </source>
</evidence>
<dbReference type="OrthoDB" id="1852608at2759"/>
<evidence type="ECO:0000259" key="9">
    <source>
        <dbReference type="Pfam" id="PF23299"/>
    </source>
</evidence>
<organism evidence="11 12">
    <name type="scientific">Arabis nemorensis</name>
    <dbReference type="NCBI Taxonomy" id="586526"/>
    <lineage>
        <taxon>Eukaryota</taxon>
        <taxon>Viridiplantae</taxon>
        <taxon>Streptophyta</taxon>
        <taxon>Embryophyta</taxon>
        <taxon>Tracheophyta</taxon>
        <taxon>Spermatophyta</taxon>
        <taxon>Magnoliopsida</taxon>
        <taxon>eudicotyledons</taxon>
        <taxon>Gunneridae</taxon>
        <taxon>Pentapetalae</taxon>
        <taxon>rosids</taxon>
        <taxon>malvids</taxon>
        <taxon>Brassicales</taxon>
        <taxon>Brassicaceae</taxon>
        <taxon>Arabideae</taxon>
        <taxon>Arabis</taxon>
    </lineage>
</organism>
<dbReference type="Pfam" id="PF07227">
    <property type="entry name" value="PHD_Oberon"/>
    <property type="match status" value="1"/>
</dbReference>
<evidence type="ECO:0000259" key="8">
    <source>
        <dbReference type="Pfam" id="PF07227"/>
    </source>
</evidence>
<keyword evidence="5" id="KW-0539">Nucleus</keyword>
<comment type="caution">
    <text evidence="11">The sequence shown here is derived from an EMBL/GenBank/DDBJ whole genome shotgun (WGS) entry which is preliminary data.</text>
</comment>
<sequence length="481" mass="54231">MDSMDIDTPGQSNRSESPRLLLRPVRPLESGLGLPYAPENWPSPGDTWRWKVGPRITGKGTFVDRYLYPPKHLPGLSTELSRKSNAFRSRSSLERYIRLTFPKADVRKFFASFSWTIPSTDGQVQKQCILPVYSSDEEQMHENGSDIVVCKAGNDKCGSLMPPTEIERLPSMPCDICCSESNFCSDCCCILCCKSISLEHEGYSYIKCEAVVSEGHICGHVAHVNCALRAYMAGTIGGSIGLDAEYYCRRCDAKKDLVPHVNRFLEICQTVEYQGDVEKILNLGICILRGSQRDNAKELLNCIESTLIKLKCGTSLENLWNDDTPTIWSDFPDSGVLVVDLSDCGEAKDNDTLQSLQDVTPISPMPFNYEADMHKFEEDIREALKALRNAQESEYQIAEGKLNAQKECLDDLYRQLEKEKSELSRRVSGTDADSLMTNVLKRLDQIRKEVAKLKEMEEVAKGFGRTPRGILEEYFHLRIEE</sequence>
<dbReference type="InterPro" id="IPR056034">
    <property type="entry name" value="DUF7615"/>
</dbReference>
<evidence type="ECO:0000256" key="2">
    <source>
        <dbReference type="ARBA" id="ARBA00022723"/>
    </source>
</evidence>
<feature type="domain" description="Oberon-like PHD finger" evidence="8">
    <location>
        <begin position="153"/>
        <end position="286"/>
    </location>
</feature>
<dbReference type="Proteomes" id="UP000489600">
    <property type="component" value="Unassembled WGS sequence"/>
</dbReference>
<dbReference type="InterPro" id="IPR055508">
    <property type="entry name" value="DUF7081"/>
</dbReference>
<evidence type="ECO:0000256" key="5">
    <source>
        <dbReference type="ARBA" id="ARBA00023242"/>
    </source>
</evidence>
<dbReference type="PANTHER" id="PTHR33345">
    <property type="entry name" value="ADAPTER PROTEIN, PUTATIVE-RELATED"/>
    <property type="match status" value="1"/>
</dbReference>
<dbReference type="GO" id="GO:0005634">
    <property type="term" value="C:nucleus"/>
    <property type="evidence" value="ECO:0007669"/>
    <property type="project" value="UniProtKB-SubCell"/>
</dbReference>
<comment type="subcellular location">
    <subcellularLocation>
        <location evidence="1">Nucleus</location>
    </subcellularLocation>
</comment>
<evidence type="ECO:0000313" key="12">
    <source>
        <dbReference type="Proteomes" id="UP000489600"/>
    </source>
</evidence>
<dbReference type="Pfam" id="PF23299">
    <property type="entry name" value="DUF7081"/>
    <property type="match status" value="1"/>
</dbReference>
<keyword evidence="12" id="KW-1185">Reference proteome</keyword>
<evidence type="ECO:0000256" key="7">
    <source>
        <dbReference type="SAM" id="MobiDB-lite"/>
    </source>
</evidence>
<dbReference type="AlphaFoldDB" id="A0A565AKY4"/>
<gene>
    <name evidence="11" type="ORF">ANE_LOCUS526</name>
</gene>
<dbReference type="Pfam" id="PF24590">
    <property type="entry name" value="DUF7615"/>
    <property type="match status" value="1"/>
</dbReference>
<keyword evidence="6" id="KW-0175">Coiled coil</keyword>
<feature type="coiled-coil region" evidence="6">
    <location>
        <begin position="373"/>
        <end position="456"/>
    </location>
</feature>
<reference evidence="11" key="1">
    <citation type="submission" date="2019-07" db="EMBL/GenBank/DDBJ databases">
        <authorList>
            <person name="Dittberner H."/>
        </authorList>
    </citation>
    <scope>NUCLEOTIDE SEQUENCE [LARGE SCALE GENOMIC DNA]</scope>
</reference>
<evidence type="ECO:0000256" key="4">
    <source>
        <dbReference type="ARBA" id="ARBA00022833"/>
    </source>
</evidence>
<proteinExistence type="predicted"/>
<keyword evidence="3" id="KW-0863">Zinc-finger</keyword>
<keyword evidence="4" id="KW-0862">Zinc</keyword>
<keyword evidence="2" id="KW-0479">Metal-binding</keyword>
<protein>
    <submittedName>
        <fullName evidence="11">Uncharacterized protein</fullName>
    </submittedName>
</protein>
<name>A0A565AKY4_9BRAS</name>
<accession>A0A565AKY4</accession>
<evidence type="ECO:0000313" key="11">
    <source>
        <dbReference type="EMBL" id="VVA90081.1"/>
    </source>
</evidence>
<feature type="domain" description="DUF7081" evidence="9">
    <location>
        <begin position="24"/>
        <end position="119"/>
    </location>
</feature>
<dbReference type="InterPro" id="IPR032881">
    <property type="entry name" value="Oberon-like_PHD"/>
</dbReference>
<evidence type="ECO:0000256" key="6">
    <source>
        <dbReference type="SAM" id="Coils"/>
    </source>
</evidence>